<sequence>MIRTSLFVEEAVTLPCWTLCNTSLNMEGSKRNLYKTLSGVYPQPWNNGTKPFDPSIPASDGDPKQSQALGWQEPLRRAV</sequence>
<evidence type="ECO:0000313" key="3">
    <source>
        <dbReference type="Proteomes" id="UP000016933"/>
    </source>
</evidence>
<dbReference type="EMBL" id="KB446542">
    <property type="protein sequence ID" value="EME41504.1"/>
    <property type="molecule type" value="Genomic_DNA"/>
</dbReference>
<feature type="region of interest" description="Disordered" evidence="1">
    <location>
        <begin position="45"/>
        <end position="79"/>
    </location>
</feature>
<keyword evidence="3" id="KW-1185">Reference proteome</keyword>
<organism evidence="2 3">
    <name type="scientific">Dothistroma septosporum (strain NZE10 / CBS 128990)</name>
    <name type="common">Red band needle blight fungus</name>
    <name type="synonym">Mycosphaerella pini</name>
    <dbReference type="NCBI Taxonomy" id="675120"/>
    <lineage>
        <taxon>Eukaryota</taxon>
        <taxon>Fungi</taxon>
        <taxon>Dikarya</taxon>
        <taxon>Ascomycota</taxon>
        <taxon>Pezizomycotina</taxon>
        <taxon>Dothideomycetes</taxon>
        <taxon>Dothideomycetidae</taxon>
        <taxon>Mycosphaerellales</taxon>
        <taxon>Mycosphaerellaceae</taxon>
        <taxon>Dothistroma</taxon>
    </lineage>
</organism>
<reference evidence="3" key="1">
    <citation type="journal article" date="2012" name="PLoS Genet.">
        <title>The genomes of the fungal plant pathogens Cladosporium fulvum and Dothistroma septosporum reveal adaptation to different hosts and lifestyles but also signatures of common ancestry.</title>
        <authorList>
            <person name="de Wit P.J.G.M."/>
            <person name="van der Burgt A."/>
            <person name="Oekmen B."/>
            <person name="Stergiopoulos I."/>
            <person name="Abd-Elsalam K.A."/>
            <person name="Aerts A.L."/>
            <person name="Bahkali A.H."/>
            <person name="Beenen H.G."/>
            <person name="Chettri P."/>
            <person name="Cox M.P."/>
            <person name="Datema E."/>
            <person name="de Vries R.P."/>
            <person name="Dhillon B."/>
            <person name="Ganley A.R."/>
            <person name="Griffiths S.A."/>
            <person name="Guo Y."/>
            <person name="Hamelin R.C."/>
            <person name="Henrissat B."/>
            <person name="Kabir M.S."/>
            <person name="Jashni M.K."/>
            <person name="Kema G."/>
            <person name="Klaubauf S."/>
            <person name="Lapidus A."/>
            <person name="Levasseur A."/>
            <person name="Lindquist E."/>
            <person name="Mehrabi R."/>
            <person name="Ohm R.A."/>
            <person name="Owen T.J."/>
            <person name="Salamov A."/>
            <person name="Schwelm A."/>
            <person name="Schijlen E."/>
            <person name="Sun H."/>
            <person name="van den Burg H.A."/>
            <person name="van Ham R.C.H.J."/>
            <person name="Zhang S."/>
            <person name="Goodwin S.B."/>
            <person name="Grigoriev I.V."/>
            <person name="Collemare J."/>
            <person name="Bradshaw R.E."/>
        </authorList>
    </citation>
    <scope>NUCLEOTIDE SEQUENCE [LARGE SCALE GENOMIC DNA]</scope>
    <source>
        <strain evidence="3">NZE10 / CBS 128990</strain>
    </source>
</reference>
<evidence type="ECO:0000313" key="2">
    <source>
        <dbReference type="EMBL" id="EME41504.1"/>
    </source>
</evidence>
<protein>
    <submittedName>
        <fullName evidence="2">Uncharacterized protein</fullName>
    </submittedName>
</protein>
<dbReference type="Proteomes" id="UP000016933">
    <property type="component" value="Unassembled WGS sequence"/>
</dbReference>
<gene>
    <name evidence="2" type="ORF">DOTSEDRAFT_73800</name>
</gene>
<dbReference type="HOGENOM" id="CLU_2606005_0_0_1"/>
<proteinExistence type="predicted"/>
<reference evidence="2 3" key="2">
    <citation type="journal article" date="2012" name="PLoS Pathog.">
        <title>Diverse lifestyles and strategies of plant pathogenesis encoded in the genomes of eighteen Dothideomycetes fungi.</title>
        <authorList>
            <person name="Ohm R.A."/>
            <person name="Feau N."/>
            <person name="Henrissat B."/>
            <person name="Schoch C.L."/>
            <person name="Horwitz B.A."/>
            <person name="Barry K.W."/>
            <person name="Condon B.J."/>
            <person name="Copeland A.C."/>
            <person name="Dhillon B."/>
            <person name="Glaser F."/>
            <person name="Hesse C.N."/>
            <person name="Kosti I."/>
            <person name="LaButti K."/>
            <person name="Lindquist E.A."/>
            <person name="Lucas S."/>
            <person name="Salamov A.A."/>
            <person name="Bradshaw R.E."/>
            <person name="Ciuffetti L."/>
            <person name="Hamelin R.C."/>
            <person name="Kema G.H.J."/>
            <person name="Lawrence C."/>
            <person name="Scott J.A."/>
            <person name="Spatafora J.W."/>
            <person name="Turgeon B.G."/>
            <person name="de Wit P.J.G.M."/>
            <person name="Zhong S."/>
            <person name="Goodwin S.B."/>
            <person name="Grigoriev I.V."/>
        </authorList>
    </citation>
    <scope>NUCLEOTIDE SEQUENCE [LARGE SCALE GENOMIC DNA]</scope>
    <source>
        <strain evidence="3">NZE10 / CBS 128990</strain>
    </source>
</reference>
<evidence type="ECO:0000256" key="1">
    <source>
        <dbReference type="SAM" id="MobiDB-lite"/>
    </source>
</evidence>
<name>N1PH85_DOTSN</name>
<dbReference type="AlphaFoldDB" id="N1PH85"/>
<accession>N1PH85</accession>